<feature type="transmembrane region" description="Helical" evidence="2">
    <location>
        <begin position="99"/>
        <end position="121"/>
    </location>
</feature>
<feature type="region of interest" description="Disordered" evidence="1">
    <location>
        <begin position="345"/>
        <end position="377"/>
    </location>
</feature>
<dbReference type="Proteomes" id="UP001164743">
    <property type="component" value="Chromosome 2A"/>
</dbReference>
<evidence type="ECO:0000313" key="4">
    <source>
        <dbReference type="Proteomes" id="UP001164743"/>
    </source>
</evidence>
<dbReference type="EMBL" id="CP110422">
    <property type="protein sequence ID" value="WAQ82598.1"/>
    <property type="molecule type" value="Genomic_DNA"/>
</dbReference>
<protein>
    <submittedName>
        <fullName evidence="3">Uncharacterized protein</fullName>
    </submittedName>
</protein>
<reference evidence="3" key="1">
    <citation type="submission" date="2022-10" db="EMBL/GenBank/DDBJ databases">
        <title>Puccinia triticina Genome sequencing and assembly.</title>
        <authorList>
            <person name="Li C."/>
        </authorList>
    </citation>
    <scope>NUCLEOTIDE SEQUENCE</scope>
    <source>
        <strain evidence="3">Pt15</strain>
    </source>
</reference>
<feature type="region of interest" description="Disordered" evidence="1">
    <location>
        <begin position="201"/>
        <end position="280"/>
    </location>
</feature>
<evidence type="ECO:0000256" key="2">
    <source>
        <dbReference type="SAM" id="Phobius"/>
    </source>
</evidence>
<name>A0ABY7CBL6_9BASI</name>
<sequence>MDDQALRPPIEFSLANGQIFQRVIENPARFNLSPADRLLLEEGRQSMINRTRFGFLLGATLSPLPLFRGQYAIANLRKLPPLMDRVTQQPNPAVIRARLFWIAQSVVLTTLGSGLGTWLGFKLGLRAMEQSLAGLPGCRERVMEAFGLARRELESAPRDQQPSPPAKASQPLRGSPTDQHDGSFQAQEEDELLMRRSSPTHDLLHQAPDPAQASHDDSAGRSRWEELRRSPQSHPSTWQAIREQNARQLAPPKRPSPPAQQPSGVDPAPPGPSESQDEFEKLLERERNLTAARECFWYTDSLGRRRRRCRGLVPGIIAALVVGLFVVLAFISLAFVLRRRQQRATLEQGPKNDTPGLDPAIQPPPPANLADHHHPPH</sequence>
<keyword evidence="2" id="KW-1133">Transmembrane helix</keyword>
<feature type="region of interest" description="Disordered" evidence="1">
    <location>
        <begin position="153"/>
        <end position="185"/>
    </location>
</feature>
<evidence type="ECO:0000313" key="3">
    <source>
        <dbReference type="EMBL" id="WAQ82598.1"/>
    </source>
</evidence>
<keyword evidence="2" id="KW-0472">Membrane</keyword>
<feature type="compositionally biased region" description="Basic and acidic residues" evidence="1">
    <location>
        <begin position="214"/>
        <end position="229"/>
    </location>
</feature>
<gene>
    <name evidence="3" type="ORF">PtA15_2A915</name>
</gene>
<dbReference type="GeneID" id="77807880"/>
<evidence type="ECO:0000256" key="1">
    <source>
        <dbReference type="SAM" id="MobiDB-lite"/>
    </source>
</evidence>
<accession>A0ABY7CBL6</accession>
<dbReference type="RefSeq" id="XP_053018153.1">
    <property type="nucleotide sequence ID" value="XM_053166985.1"/>
</dbReference>
<keyword evidence="4" id="KW-1185">Reference proteome</keyword>
<feature type="transmembrane region" description="Helical" evidence="2">
    <location>
        <begin position="312"/>
        <end position="337"/>
    </location>
</feature>
<feature type="compositionally biased region" description="Polar residues" evidence="1">
    <location>
        <begin position="230"/>
        <end position="239"/>
    </location>
</feature>
<keyword evidence="2" id="KW-0812">Transmembrane</keyword>
<proteinExistence type="predicted"/>
<organism evidence="3 4">
    <name type="scientific">Puccinia triticina</name>
    <dbReference type="NCBI Taxonomy" id="208348"/>
    <lineage>
        <taxon>Eukaryota</taxon>
        <taxon>Fungi</taxon>
        <taxon>Dikarya</taxon>
        <taxon>Basidiomycota</taxon>
        <taxon>Pucciniomycotina</taxon>
        <taxon>Pucciniomycetes</taxon>
        <taxon>Pucciniales</taxon>
        <taxon>Pucciniaceae</taxon>
        <taxon>Puccinia</taxon>
    </lineage>
</organism>